<dbReference type="Gene3D" id="2.40.50.1020">
    <property type="entry name" value="LytTr DNA-binding domain"/>
    <property type="match status" value="1"/>
</dbReference>
<reference evidence="4" key="1">
    <citation type="journal article" date="2014" name="Int. J. Syst. Evol. Microbiol.">
        <title>Complete genome sequence of Corynebacterium casei LMG S-19264T (=DSM 44701T), isolated from a smear-ripened cheese.</title>
        <authorList>
            <consortium name="US DOE Joint Genome Institute (JGI-PGF)"/>
            <person name="Walter F."/>
            <person name="Albersmeier A."/>
            <person name="Kalinowski J."/>
            <person name="Ruckert C."/>
        </authorList>
    </citation>
    <scope>NUCLEOTIDE SEQUENCE</scope>
    <source>
        <strain evidence="4">CGMCC 1.15958</strain>
    </source>
</reference>
<evidence type="ECO:0000259" key="3">
    <source>
        <dbReference type="PROSITE" id="PS50930"/>
    </source>
</evidence>
<dbReference type="GO" id="GO:0000156">
    <property type="term" value="F:phosphorelay response regulator activity"/>
    <property type="evidence" value="ECO:0007669"/>
    <property type="project" value="TreeGrafter"/>
</dbReference>
<dbReference type="SMART" id="SM00850">
    <property type="entry name" value="LytTR"/>
    <property type="match status" value="1"/>
</dbReference>
<keyword evidence="5" id="KW-1185">Reference proteome</keyword>
<name>A0A916Z3M7_9BACT</name>
<feature type="domain" description="Response regulatory" evidence="2">
    <location>
        <begin position="6"/>
        <end position="118"/>
    </location>
</feature>
<dbReference type="SUPFAM" id="SSF52172">
    <property type="entry name" value="CheY-like"/>
    <property type="match status" value="1"/>
</dbReference>
<dbReference type="SMART" id="SM00448">
    <property type="entry name" value="REC"/>
    <property type="match status" value="1"/>
</dbReference>
<feature type="domain" description="HTH LytTR-type" evidence="3">
    <location>
        <begin position="163"/>
        <end position="229"/>
    </location>
</feature>
<dbReference type="Pfam" id="PF00072">
    <property type="entry name" value="Response_reg"/>
    <property type="match status" value="1"/>
</dbReference>
<dbReference type="GO" id="GO:0003677">
    <property type="term" value="F:DNA binding"/>
    <property type="evidence" value="ECO:0007669"/>
    <property type="project" value="UniProtKB-KW"/>
</dbReference>
<keyword evidence="4" id="KW-0238">DNA-binding</keyword>
<dbReference type="PANTHER" id="PTHR45526:SF1">
    <property type="entry name" value="TRANSCRIPTIONAL REGULATORY PROTEIN DCUR-RELATED"/>
    <property type="match status" value="1"/>
</dbReference>
<dbReference type="PROSITE" id="PS50930">
    <property type="entry name" value="HTH_LYTTR"/>
    <property type="match status" value="1"/>
</dbReference>
<dbReference type="Gene3D" id="3.40.50.2300">
    <property type="match status" value="1"/>
</dbReference>
<organism evidence="4 5">
    <name type="scientific">Emticicia aquatilis</name>
    <dbReference type="NCBI Taxonomy" id="1537369"/>
    <lineage>
        <taxon>Bacteria</taxon>
        <taxon>Pseudomonadati</taxon>
        <taxon>Bacteroidota</taxon>
        <taxon>Cytophagia</taxon>
        <taxon>Cytophagales</taxon>
        <taxon>Leadbetterellaceae</taxon>
        <taxon>Emticicia</taxon>
    </lineage>
</organism>
<evidence type="ECO:0000313" key="4">
    <source>
        <dbReference type="EMBL" id="GGD74535.1"/>
    </source>
</evidence>
<dbReference type="RefSeq" id="WP_188769321.1">
    <property type="nucleotide sequence ID" value="NZ_BMKK01000011.1"/>
</dbReference>
<keyword evidence="1" id="KW-0597">Phosphoprotein</keyword>
<dbReference type="InterPro" id="IPR051271">
    <property type="entry name" value="2C-system_Tx_regulators"/>
</dbReference>
<dbReference type="Proteomes" id="UP000609064">
    <property type="component" value="Unassembled WGS sequence"/>
</dbReference>
<dbReference type="InterPro" id="IPR007492">
    <property type="entry name" value="LytTR_DNA-bd_dom"/>
</dbReference>
<dbReference type="PANTHER" id="PTHR45526">
    <property type="entry name" value="TRANSCRIPTIONAL REGULATORY PROTEIN DPIA"/>
    <property type="match status" value="1"/>
</dbReference>
<dbReference type="AlphaFoldDB" id="A0A916Z3M7"/>
<protein>
    <submittedName>
        <fullName evidence="4">DNA-binding response regulator</fullName>
    </submittedName>
</protein>
<dbReference type="EMBL" id="BMKK01000011">
    <property type="protein sequence ID" value="GGD74535.1"/>
    <property type="molecule type" value="Genomic_DNA"/>
</dbReference>
<evidence type="ECO:0000256" key="1">
    <source>
        <dbReference type="PROSITE-ProRule" id="PRU00169"/>
    </source>
</evidence>
<comment type="caution">
    <text evidence="4">The sequence shown here is derived from an EMBL/GenBank/DDBJ whole genome shotgun (WGS) entry which is preliminary data.</text>
</comment>
<sequence>MEKKLTCVIIDDEPLAQELIEKFVKRIPSLALIRVFDNAIEALEEIDELSPDIIFLDINMPEMSGFEFIRTFNKVRPNVIMTTAYPQFAIEGYEHDVVDYLLKPIPFDRFVRAINKVRDKIHPSFIEPKVLSENHLVANSTSEENEKNEDDLIDPGMVRDNFLWVKEDRKLVKVDFNEIVYVEGMKDYIKIFLPKTMIITYMRMGKMENILATRNKFLRINRSFIINTKFMVALDGNMVELDNGKKLSIGSNYKDIIKNAMKAQLR</sequence>
<evidence type="ECO:0000259" key="2">
    <source>
        <dbReference type="PROSITE" id="PS50110"/>
    </source>
</evidence>
<dbReference type="InterPro" id="IPR011006">
    <property type="entry name" value="CheY-like_superfamily"/>
</dbReference>
<evidence type="ECO:0000313" key="5">
    <source>
        <dbReference type="Proteomes" id="UP000609064"/>
    </source>
</evidence>
<gene>
    <name evidence="4" type="ORF">GCM10011514_43230</name>
</gene>
<reference evidence="4" key="2">
    <citation type="submission" date="2020-09" db="EMBL/GenBank/DDBJ databases">
        <authorList>
            <person name="Sun Q."/>
            <person name="Zhou Y."/>
        </authorList>
    </citation>
    <scope>NUCLEOTIDE SEQUENCE</scope>
    <source>
        <strain evidence="4">CGMCC 1.15958</strain>
    </source>
</reference>
<feature type="modified residue" description="4-aspartylphosphate" evidence="1">
    <location>
        <position position="57"/>
    </location>
</feature>
<dbReference type="Pfam" id="PF04397">
    <property type="entry name" value="LytTR"/>
    <property type="match status" value="1"/>
</dbReference>
<dbReference type="PROSITE" id="PS50110">
    <property type="entry name" value="RESPONSE_REGULATORY"/>
    <property type="match status" value="1"/>
</dbReference>
<proteinExistence type="predicted"/>
<dbReference type="InterPro" id="IPR001789">
    <property type="entry name" value="Sig_transdc_resp-reg_receiver"/>
</dbReference>
<accession>A0A916Z3M7</accession>